<dbReference type="AlphaFoldDB" id="A0A2I0JPR3"/>
<comment type="caution">
    <text evidence="1">The sequence shown here is derived from an EMBL/GenBank/DDBJ whole genome shotgun (WGS) entry which is preliminary data.</text>
</comment>
<reference evidence="1 2" key="1">
    <citation type="submission" date="2017-11" db="EMBL/GenBank/DDBJ databases">
        <title>De-novo sequencing of pomegranate (Punica granatum L.) genome.</title>
        <authorList>
            <person name="Akparov Z."/>
            <person name="Amiraslanov A."/>
            <person name="Hajiyeva S."/>
            <person name="Abbasov M."/>
            <person name="Kaur K."/>
            <person name="Hamwieh A."/>
            <person name="Solovyev V."/>
            <person name="Salamov A."/>
            <person name="Braich B."/>
            <person name="Kosarev P."/>
            <person name="Mahmoud A."/>
            <person name="Hajiyev E."/>
            <person name="Babayeva S."/>
            <person name="Izzatullayeva V."/>
            <person name="Mammadov A."/>
            <person name="Mammadov A."/>
            <person name="Sharifova S."/>
            <person name="Ojaghi J."/>
            <person name="Eynullazada K."/>
            <person name="Bayramov B."/>
            <person name="Abdulazimova A."/>
            <person name="Shahmuradov I."/>
        </authorList>
    </citation>
    <scope>NUCLEOTIDE SEQUENCE [LARGE SCALE GENOMIC DNA]</scope>
    <source>
        <strain evidence="2">cv. AG2017</strain>
        <tissue evidence="1">Leaf</tissue>
    </source>
</reference>
<name>A0A2I0JPR3_PUNGR</name>
<dbReference type="EMBL" id="PGOL01001411">
    <property type="protein sequence ID" value="PKI58284.1"/>
    <property type="molecule type" value="Genomic_DNA"/>
</dbReference>
<evidence type="ECO:0000313" key="2">
    <source>
        <dbReference type="Proteomes" id="UP000233551"/>
    </source>
</evidence>
<organism evidence="1 2">
    <name type="scientific">Punica granatum</name>
    <name type="common">Pomegranate</name>
    <dbReference type="NCBI Taxonomy" id="22663"/>
    <lineage>
        <taxon>Eukaryota</taxon>
        <taxon>Viridiplantae</taxon>
        <taxon>Streptophyta</taxon>
        <taxon>Embryophyta</taxon>
        <taxon>Tracheophyta</taxon>
        <taxon>Spermatophyta</taxon>
        <taxon>Magnoliopsida</taxon>
        <taxon>eudicotyledons</taxon>
        <taxon>Gunneridae</taxon>
        <taxon>Pentapetalae</taxon>
        <taxon>rosids</taxon>
        <taxon>malvids</taxon>
        <taxon>Myrtales</taxon>
        <taxon>Lythraceae</taxon>
        <taxon>Punica</taxon>
    </lineage>
</organism>
<gene>
    <name evidence="1" type="ORF">CRG98_021366</name>
</gene>
<evidence type="ECO:0000313" key="1">
    <source>
        <dbReference type="EMBL" id="PKI58284.1"/>
    </source>
</evidence>
<keyword evidence="2" id="KW-1185">Reference proteome</keyword>
<dbReference type="Proteomes" id="UP000233551">
    <property type="component" value="Unassembled WGS sequence"/>
</dbReference>
<protein>
    <submittedName>
        <fullName evidence="1">Uncharacterized protein</fullName>
    </submittedName>
</protein>
<accession>A0A2I0JPR3</accession>
<sequence>MNGGSRLKGVNSLKSSEDLRGLVRWHSRLDPFSYSEPLTNLASYFGAHGISDEMSLVESSSCANPNLISSEHACAKPMQRGLGVFTFPGMRDGRAVALHSPVLTLYGPECGLSLGPACALLDRATWECPPSRGDA</sequence>
<proteinExistence type="predicted"/>